<comment type="caution">
    <text evidence="2">The sequence shown here is derived from an EMBL/GenBank/DDBJ whole genome shotgun (WGS) entry which is preliminary data.</text>
</comment>
<dbReference type="AlphaFoldDB" id="A0AAD3H6D3"/>
<evidence type="ECO:0000313" key="3">
    <source>
        <dbReference type="Proteomes" id="UP001054902"/>
    </source>
</evidence>
<protein>
    <recommendedName>
        <fullName evidence="4">Btz domain-containing protein</fullName>
    </recommendedName>
</protein>
<feature type="compositionally biased region" description="Basic and acidic residues" evidence="1">
    <location>
        <begin position="349"/>
        <end position="362"/>
    </location>
</feature>
<feature type="compositionally biased region" description="Basic residues" evidence="1">
    <location>
        <begin position="1"/>
        <end position="12"/>
    </location>
</feature>
<proteinExistence type="predicted"/>
<feature type="compositionally biased region" description="Basic and acidic residues" evidence="1">
    <location>
        <begin position="117"/>
        <end position="144"/>
    </location>
</feature>
<accession>A0AAD3H6D3</accession>
<organism evidence="2 3">
    <name type="scientific">Chaetoceros tenuissimus</name>
    <dbReference type="NCBI Taxonomy" id="426638"/>
    <lineage>
        <taxon>Eukaryota</taxon>
        <taxon>Sar</taxon>
        <taxon>Stramenopiles</taxon>
        <taxon>Ochrophyta</taxon>
        <taxon>Bacillariophyta</taxon>
        <taxon>Coscinodiscophyceae</taxon>
        <taxon>Chaetocerotophycidae</taxon>
        <taxon>Chaetocerotales</taxon>
        <taxon>Chaetocerotaceae</taxon>
        <taxon>Chaetoceros</taxon>
    </lineage>
</organism>
<gene>
    <name evidence="2" type="ORF">CTEN210_08546</name>
</gene>
<evidence type="ECO:0008006" key="4">
    <source>
        <dbReference type="Google" id="ProtNLM"/>
    </source>
</evidence>
<dbReference type="Proteomes" id="UP001054902">
    <property type="component" value="Unassembled WGS sequence"/>
</dbReference>
<keyword evidence="3" id="KW-1185">Reference proteome</keyword>
<feature type="compositionally biased region" description="Acidic residues" evidence="1">
    <location>
        <begin position="23"/>
        <end position="41"/>
    </location>
</feature>
<feature type="compositionally biased region" description="Basic and acidic residues" evidence="1">
    <location>
        <begin position="295"/>
        <end position="304"/>
    </location>
</feature>
<sequence length="380" mass="44130">MPARDRPKRSLRKNNDSNKPVADDDDGIHDELIDSESESEEAMPWLNKKSKEKETTEVKSIPKRKRDSNDSTQVIPPKESIKRKKKDEGINSLEKNNAPKSTSPPPSSLIANMAPVDTKKRQPAIRDWKSNEDYRAFKTREPKPSAKSSSNQPPVSEKKEENRQVMHGAKKTFTAGRNESEKSVHLELNTIITKVLMDRFQSSEGSTNTISTTSNVLDWHGSFMKEDKEEALSFSDLENRRQIPIFPEDFSRDERQWPLKWWGIQKPSDELLHQHDGRRNSRSRSSRERGHKGSKRDDHQRAEQTNRQNADGGWDRNWDMEHFGHGRDRRNSPPMSRVDTRGLPPDHYGPPRDQRMHDEMRWAGRPPTHGHQNFPHPRRR</sequence>
<feature type="region of interest" description="Disordered" evidence="1">
    <location>
        <begin position="1"/>
        <end position="165"/>
    </location>
</feature>
<evidence type="ECO:0000313" key="2">
    <source>
        <dbReference type="EMBL" id="GFH52070.1"/>
    </source>
</evidence>
<dbReference type="EMBL" id="BLLK01000045">
    <property type="protein sequence ID" value="GFH52070.1"/>
    <property type="molecule type" value="Genomic_DNA"/>
</dbReference>
<name>A0AAD3H6D3_9STRA</name>
<evidence type="ECO:0000256" key="1">
    <source>
        <dbReference type="SAM" id="MobiDB-lite"/>
    </source>
</evidence>
<reference evidence="2 3" key="1">
    <citation type="journal article" date="2021" name="Sci. Rep.">
        <title>The genome of the diatom Chaetoceros tenuissimus carries an ancient integrated fragment of an extant virus.</title>
        <authorList>
            <person name="Hongo Y."/>
            <person name="Kimura K."/>
            <person name="Takaki Y."/>
            <person name="Yoshida Y."/>
            <person name="Baba S."/>
            <person name="Kobayashi G."/>
            <person name="Nagasaki K."/>
            <person name="Hano T."/>
            <person name="Tomaru Y."/>
        </authorList>
    </citation>
    <scope>NUCLEOTIDE SEQUENCE [LARGE SCALE GENOMIC DNA]</scope>
    <source>
        <strain evidence="2 3">NIES-3715</strain>
    </source>
</reference>
<feature type="compositionally biased region" description="Basic and acidic residues" evidence="1">
    <location>
        <begin position="313"/>
        <end position="331"/>
    </location>
</feature>
<feature type="compositionally biased region" description="Basic residues" evidence="1">
    <location>
        <begin position="280"/>
        <end position="294"/>
    </location>
</feature>
<feature type="region of interest" description="Disordered" evidence="1">
    <location>
        <begin position="272"/>
        <end position="380"/>
    </location>
</feature>